<sequence length="111" mass="12025">MLIKPVRAVLLSIMLLASLLMLAMLVITTTMKSASVVVPVVASENQTDKNYILRAYNGHIAVFYGAITDSPAIETTIEVAGLRAVDREKLVAGITVQSYDDVLRLLEDFGS</sequence>
<dbReference type="Proteomes" id="UP000183995">
    <property type="component" value="Unassembled WGS sequence"/>
</dbReference>
<evidence type="ECO:0000313" key="2">
    <source>
        <dbReference type="EMBL" id="SHI06237.1"/>
    </source>
</evidence>
<dbReference type="EMBL" id="FQXV01000007">
    <property type="protein sequence ID" value="SHI06237.1"/>
    <property type="molecule type" value="Genomic_DNA"/>
</dbReference>
<evidence type="ECO:0000259" key="1">
    <source>
        <dbReference type="Pfam" id="PF08955"/>
    </source>
</evidence>
<proteinExistence type="predicted"/>
<dbReference type="RefSeq" id="WP_159435388.1">
    <property type="nucleotide sequence ID" value="NZ_FQXV01000007.1"/>
</dbReference>
<feature type="domain" description="Bypass of forespore C C-terminal" evidence="1">
    <location>
        <begin position="51"/>
        <end position="109"/>
    </location>
</feature>
<protein>
    <submittedName>
        <fullName evidence="2">BofC C-terminal domain-containing protein</fullName>
    </submittedName>
</protein>
<reference evidence="2 3" key="1">
    <citation type="submission" date="2016-11" db="EMBL/GenBank/DDBJ databases">
        <authorList>
            <person name="Jaros S."/>
            <person name="Januszkiewicz K."/>
            <person name="Wedrychowicz H."/>
        </authorList>
    </citation>
    <scope>NUCLEOTIDE SEQUENCE [LARGE SCALE GENOMIC DNA]</scope>
    <source>
        <strain evidence="2 3">DSM 10068</strain>
    </source>
</reference>
<dbReference type="InterPro" id="IPR015050">
    <property type="entry name" value="BofC_C"/>
</dbReference>
<name>A0A1M5Y2H4_9FIRM</name>
<evidence type="ECO:0000313" key="3">
    <source>
        <dbReference type="Proteomes" id="UP000183995"/>
    </source>
</evidence>
<dbReference type="STRING" id="1123282.SAMN02745823_02169"/>
<accession>A0A1M5Y2H4</accession>
<keyword evidence="3" id="KW-1185">Reference proteome</keyword>
<dbReference type="AlphaFoldDB" id="A0A1M5Y2H4"/>
<dbReference type="OrthoDB" id="1822122at2"/>
<organism evidence="2 3">
    <name type="scientific">Sporobacter termitidis DSM 10068</name>
    <dbReference type="NCBI Taxonomy" id="1123282"/>
    <lineage>
        <taxon>Bacteria</taxon>
        <taxon>Bacillati</taxon>
        <taxon>Bacillota</taxon>
        <taxon>Clostridia</taxon>
        <taxon>Eubacteriales</taxon>
        <taxon>Oscillospiraceae</taxon>
        <taxon>Sporobacter</taxon>
    </lineage>
</organism>
<gene>
    <name evidence="2" type="ORF">SAMN02745823_02169</name>
</gene>
<dbReference type="Pfam" id="PF08955">
    <property type="entry name" value="BofC_C"/>
    <property type="match status" value="1"/>
</dbReference>